<evidence type="ECO:0000256" key="4">
    <source>
        <dbReference type="ARBA" id="ARBA00022692"/>
    </source>
</evidence>
<proteinExistence type="inferred from homology"/>
<dbReference type="InterPro" id="IPR044712">
    <property type="entry name" value="SLC25A32-like"/>
</dbReference>
<evidence type="ECO:0000256" key="9">
    <source>
        <dbReference type="RuleBase" id="RU000488"/>
    </source>
</evidence>
<dbReference type="Pfam" id="PF00153">
    <property type="entry name" value="Mito_carr"/>
    <property type="match status" value="2"/>
</dbReference>
<dbReference type="WBParaSite" id="Pan_g3209.t1">
    <property type="protein sequence ID" value="Pan_g3209.t1"/>
    <property type="gene ID" value="Pan_g3209"/>
</dbReference>
<reference evidence="10" key="1">
    <citation type="journal article" date="2013" name="Genetics">
        <title>The draft genome and transcriptome of Panagrellus redivivus are shaped by the harsh demands of a free-living lifestyle.</title>
        <authorList>
            <person name="Srinivasan J."/>
            <person name="Dillman A.R."/>
            <person name="Macchietto M.G."/>
            <person name="Heikkinen L."/>
            <person name="Lakso M."/>
            <person name="Fracchia K.M."/>
            <person name="Antoshechkin I."/>
            <person name="Mortazavi A."/>
            <person name="Wong G."/>
            <person name="Sternberg P.W."/>
        </authorList>
    </citation>
    <scope>NUCLEOTIDE SEQUENCE [LARGE SCALE GENOMIC DNA]</scope>
    <source>
        <strain evidence="10">MT8872</strain>
    </source>
</reference>
<evidence type="ECO:0000256" key="6">
    <source>
        <dbReference type="ARBA" id="ARBA00022989"/>
    </source>
</evidence>
<dbReference type="GO" id="GO:0006862">
    <property type="term" value="P:nucleotide transport"/>
    <property type="evidence" value="ECO:0007669"/>
    <property type="project" value="InterPro"/>
</dbReference>
<dbReference type="SUPFAM" id="SSF103506">
    <property type="entry name" value="Mitochondrial carrier"/>
    <property type="match status" value="1"/>
</dbReference>
<evidence type="ECO:0000313" key="10">
    <source>
        <dbReference type="Proteomes" id="UP000492821"/>
    </source>
</evidence>
<protein>
    <submittedName>
        <fullName evidence="11">ADP,ATP carrier protein</fullName>
    </submittedName>
</protein>
<dbReference type="PROSITE" id="PS50920">
    <property type="entry name" value="SOLCAR"/>
    <property type="match status" value="2"/>
</dbReference>
<dbReference type="AlphaFoldDB" id="A0A7E4VTS8"/>
<keyword evidence="6" id="KW-1133">Transmembrane helix</keyword>
<evidence type="ECO:0000256" key="7">
    <source>
        <dbReference type="ARBA" id="ARBA00023136"/>
    </source>
</evidence>
<keyword evidence="3 9" id="KW-0813">Transport</keyword>
<dbReference type="GO" id="GO:0016020">
    <property type="term" value="C:membrane"/>
    <property type="evidence" value="ECO:0007669"/>
    <property type="project" value="UniProtKB-SubCell"/>
</dbReference>
<dbReference type="PROSITE" id="PS51257">
    <property type="entry name" value="PROKAR_LIPOPROTEIN"/>
    <property type="match status" value="1"/>
</dbReference>
<keyword evidence="10" id="KW-1185">Reference proteome</keyword>
<feature type="repeat" description="Solcar" evidence="8">
    <location>
        <begin position="23"/>
        <end position="111"/>
    </location>
</feature>
<dbReference type="InterPro" id="IPR018108">
    <property type="entry name" value="MCP_transmembrane"/>
</dbReference>
<dbReference type="GO" id="GO:0055085">
    <property type="term" value="P:transmembrane transport"/>
    <property type="evidence" value="ECO:0007669"/>
    <property type="project" value="InterPro"/>
</dbReference>
<keyword evidence="7 8" id="KW-0472">Membrane</keyword>
<evidence type="ECO:0000313" key="11">
    <source>
        <dbReference type="WBParaSite" id="Pan_g3209.t1"/>
    </source>
</evidence>
<evidence type="ECO:0000256" key="2">
    <source>
        <dbReference type="ARBA" id="ARBA00006375"/>
    </source>
</evidence>
<dbReference type="InterPro" id="IPR023395">
    <property type="entry name" value="MCP_dom_sf"/>
</dbReference>
<feature type="repeat" description="Solcar" evidence="8">
    <location>
        <begin position="124"/>
        <end position="208"/>
    </location>
</feature>
<evidence type="ECO:0000256" key="3">
    <source>
        <dbReference type="ARBA" id="ARBA00022448"/>
    </source>
</evidence>
<evidence type="ECO:0000256" key="1">
    <source>
        <dbReference type="ARBA" id="ARBA00004141"/>
    </source>
</evidence>
<evidence type="ECO:0000256" key="5">
    <source>
        <dbReference type="ARBA" id="ARBA00022737"/>
    </source>
</evidence>
<evidence type="ECO:0000256" key="8">
    <source>
        <dbReference type="PROSITE-ProRule" id="PRU00282"/>
    </source>
</evidence>
<comment type="subcellular location">
    <subcellularLocation>
        <location evidence="1">Membrane</location>
        <topology evidence="1">Multi-pass membrane protein</topology>
    </subcellularLocation>
</comment>
<accession>A0A7E4VTS8</accession>
<dbReference type="PANTHER" id="PTHR45683">
    <property type="entry name" value="MITOCHONDRIAL NICOTINAMIDE ADENINE DINUCLEOTIDE TRANSPORTER 1-RELATED-RELATED"/>
    <property type="match status" value="1"/>
</dbReference>
<dbReference type="Gene3D" id="1.50.40.10">
    <property type="entry name" value="Mitochondrial carrier domain"/>
    <property type="match status" value="1"/>
</dbReference>
<name>A0A7E4VTS8_PANRE</name>
<keyword evidence="4 8" id="KW-0812">Transmembrane</keyword>
<sequence>MKTSTRIMNYHFIRPYFNFLDFSLNFQNLTVGCVAGASVLAVTNPLWVAKTRLCVQYETDGPKKYRGLTHCLTKIYRDEGVRGWYKGFVPGLWGTLNGSIQFAIYNHLKAWRCRQLDVESDAGLSTIDIFVFSAASKCLATASIYPYQVVRARLQDHHTHYKSATDVIVQTLKKEGINGLYKGMLMTTLKQLPNGIITYVVYEHAKSWALLVP</sequence>
<reference evidence="11" key="2">
    <citation type="submission" date="2020-10" db="UniProtKB">
        <authorList>
            <consortium name="WormBaseParasite"/>
        </authorList>
    </citation>
    <scope>IDENTIFICATION</scope>
</reference>
<dbReference type="Proteomes" id="UP000492821">
    <property type="component" value="Unassembled WGS sequence"/>
</dbReference>
<keyword evidence="5" id="KW-0677">Repeat</keyword>
<comment type="similarity">
    <text evidence="2 9">Belongs to the mitochondrial carrier (TC 2.A.29) family.</text>
</comment>
<organism evidence="10 11">
    <name type="scientific">Panagrellus redivivus</name>
    <name type="common">Microworm</name>
    <dbReference type="NCBI Taxonomy" id="6233"/>
    <lineage>
        <taxon>Eukaryota</taxon>
        <taxon>Metazoa</taxon>
        <taxon>Ecdysozoa</taxon>
        <taxon>Nematoda</taxon>
        <taxon>Chromadorea</taxon>
        <taxon>Rhabditida</taxon>
        <taxon>Tylenchina</taxon>
        <taxon>Panagrolaimomorpha</taxon>
        <taxon>Panagrolaimoidea</taxon>
        <taxon>Panagrolaimidae</taxon>
        <taxon>Panagrellus</taxon>
    </lineage>
</organism>